<dbReference type="AlphaFoldDB" id="A0A194Q928"/>
<dbReference type="EC" id="2.4.99.18" evidence="7"/>
<dbReference type="GO" id="GO:0043687">
    <property type="term" value="P:post-translational protein modification"/>
    <property type="evidence" value="ECO:0007669"/>
    <property type="project" value="TreeGrafter"/>
</dbReference>
<keyword evidence="14 22" id="KW-1133">Transmembrane helix</keyword>
<evidence type="ECO:0000313" key="24">
    <source>
        <dbReference type="EMBL" id="KPI99925.1"/>
    </source>
</evidence>
<keyword evidence="11" id="KW-0479">Metal-binding</keyword>
<evidence type="ECO:0000256" key="17">
    <source>
        <dbReference type="ARBA" id="ARBA00023211"/>
    </source>
</evidence>
<evidence type="ECO:0000256" key="20">
    <source>
        <dbReference type="ARBA" id="ARBA00062993"/>
    </source>
</evidence>
<evidence type="ECO:0000256" key="8">
    <source>
        <dbReference type="ARBA" id="ARBA00022676"/>
    </source>
</evidence>
<dbReference type="Pfam" id="PF02516">
    <property type="entry name" value="STT3"/>
    <property type="match status" value="1"/>
</dbReference>
<dbReference type="GO" id="GO:0018279">
    <property type="term" value="P:protein N-linked glycosylation via asparagine"/>
    <property type="evidence" value="ECO:0007669"/>
    <property type="project" value="TreeGrafter"/>
</dbReference>
<accession>A0A194Q928</accession>
<evidence type="ECO:0000256" key="12">
    <source>
        <dbReference type="ARBA" id="ARBA00022824"/>
    </source>
</evidence>
<dbReference type="SUPFAM" id="SSF53474">
    <property type="entry name" value="alpha/beta-Hydrolases"/>
    <property type="match status" value="1"/>
</dbReference>
<evidence type="ECO:0000256" key="6">
    <source>
        <dbReference type="ARBA" id="ARBA00010810"/>
    </source>
</evidence>
<evidence type="ECO:0000259" key="23">
    <source>
        <dbReference type="Pfam" id="PF02516"/>
    </source>
</evidence>
<sequence length="826" mass="93692">MTVETQPKAKLPYLSSDKQLTFIKLAVLSMAAILSFATRLFSVLRFESVIHEFDPYFNYRTTRYLTEEGFYNFHNWFDDRAWYPLGRIIGGTIYPGLMVTSATLYNIMQFLNITIDIRNVCVFLAPFFSSLTTIVTYLLTKELKDEGAGLVAAAMIAIVPGYISRSVAGSYDNEGIAIFCMLLTYYFWIKAIITLSVSTEGITVSPSLCPTNKIAPHRRVLTSSYGTQRTFGAFYDLLVPDNLQSNRPSLQEEPLNDPEDCGEIDDYDENDVGSATTESGRRHSIDNRFFLGNFFSFLRPPTDGYPSVLQPGRPGRPTRPPYGSGGYFSGNYYHPPSHIRPSDYVKPVHEDAQETTAAYRPGVVGAPLGHVVGVTQVRPTNRPPETTSKLNSKYINNIQFSTLTQGNSNRRPRDRIINYANNNEHNPYLDTLKIFRWKSVQKYVEVRPGAFLFYWFYYADGTSVGADKKPLIIWIQGGPGLAASGIANFAEIGPIDMNMQSRNHTWVKGRNLLLIDHPVGTGFSYVTNKSLLVKTDRQMALDLTKVIKAFFKTHKQFRKTPTYLFGQSYGGKLCPRLGVYLHTAIEKKRLKMNLRGIGIGSGWVDPKESTLVQPSFLYTMGVIDITTYEKTTNLVKKMVNYIDKKDYVYTEKLNTLMFRILNMEAGMEINFNNVNQASPYPALDELARKVNEYVKPTLTLVNQSLQWNYISDDAFFTLNNAFFVPSTSFLEKLLNKTSLKIAVYNGNLDVVTPLAGASNWVHKLRWHGAEQFRNAERVRINGYRNGFYKKAYQLSFWSVFGSGHWVPEENPVAMEQILNYVMSEEL</sequence>
<comment type="subcellular location">
    <subcellularLocation>
        <location evidence="3">Endoplasmic reticulum membrane</location>
        <topology evidence="3">Multi-pass membrane protein</topology>
    </subcellularLocation>
</comment>
<keyword evidence="8" id="KW-0328">Glycosyltransferase</keyword>
<evidence type="ECO:0000256" key="19">
    <source>
        <dbReference type="ARBA" id="ARBA00048829"/>
    </source>
</evidence>
<evidence type="ECO:0000256" key="4">
    <source>
        <dbReference type="ARBA" id="ARBA00004922"/>
    </source>
</evidence>
<evidence type="ECO:0000256" key="15">
    <source>
        <dbReference type="ARBA" id="ARBA00023136"/>
    </source>
</evidence>
<feature type="transmembrane region" description="Helical" evidence="22">
    <location>
        <begin position="88"/>
        <end position="108"/>
    </location>
</feature>
<evidence type="ECO:0000313" key="25">
    <source>
        <dbReference type="Proteomes" id="UP000053268"/>
    </source>
</evidence>
<feature type="transmembrane region" description="Helical" evidence="22">
    <location>
        <begin position="175"/>
        <end position="197"/>
    </location>
</feature>
<comment type="subunit">
    <text evidence="20">Component of the oligosaccharyltransferase (OST) complex. There are 2 OST complexes, OST-A and OST-B, which contain STT3A or STT3B as catalytic subunit, respectively. OST-A and OST-B contain common core subunits RPN1, RPN2, OST48, OST4, DAD1 and TMEM258, and OST-A contains DC2/OSTC and KRTCAP2/KCP2 specific accessory subunits. OST-A complex assembly occurs through the formation of 3 subcomplexes. Subcomplex 1 contains RPN1 and TMEM258, subcomplex 2 contains the OST-A-specific subunits STT3A, DC2/OSTC, and KCP2 as well as the core subunit OST4, and subcomplex 3 contains RPN2, DAD1, and OST48. The OST-A complex can form stable complexes with the Sec61 complex or with both the Sec61 and TRAP complexes.</text>
</comment>
<comment type="cofactor">
    <cofactor evidence="1">
        <name>Mn(2+)</name>
        <dbReference type="ChEBI" id="CHEBI:29035"/>
    </cofactor>
</comment>
<dbReference type="GO" id="GO:0004185">
    <property type="term" value="F:serine-type carboxypeptidase activity"/>
    <property type="evidence" value="ECO:0007669"/>
    <property type="project" value="InterPro"/>
</dbReference>
<name>A0A194Q928_PAPXU</name>
<comment type="catalytic activity">
    <reaction evidence="19">
        <text>a di-trans,poly-cis-dolichyl diphosphooligosaccharide + L-asparaginyl-[protein] = N(4)-(oligosaccharide-(1-&gt;4)-N-acetyl-beta-D-glucosaminyl-(1-&gt;4)-N-acetyl-beta-D-glucosaminyl)-L-asparaginyl-[protein] + a di-trans,poly-cis-dolichyl diphosphate + H(+)</text>
        <dbReference type="Rhea" id="RHEA:22980"/>
        <dbReference type="Rhea" id="RHEA-COMP:12804"/>
        <dbReference type="Rhea" id="RHEA-COMP:12805"/>
        <dbReference type="Rhea" id="RHEA-COMP:19506"/>
        <dbReference type="Rhea" id="RHEA-COMP:19509"/>
        <dbReference type="ChEBI" id="CHEBI:15378"/>
        <dbReference type="ChEBI" id="CHEBI:50347"/>
        <dbReference type="ChEBI" id="CHEBI:57497"/>
        <dbReference type="ChEBI" id="CHEBI:57570"/>
        <dbReference type="ChEBI" id="CHEBI:132529"/>
        <dbReference type="EC" id="2.4.99.18"/>
    </reaction>
</comment>
<evidence type="ECO:0000256" key="18">
    <source>
        <dbReference type="ARBA" id="ARBA00040922"/>
    </source>
</evidence>
<feature type="region of interest" description="Disordered" evidence="21">
    <location>
        <begin position="246"/>
        <end position="279"/>
    </location>
</feature>
<dbReference type="UniPathway" id="UPA00378"/>
<keyword evidence="16" id="KW-0325">Glycoprotein</keyword>
<evidence type="ECO:0000256" key="7">
    <source>
        <dbReference type="ARBA" id="ARBA00012605"/>
    </source>
</evidence>
<evidence type="ECO:0000256" key="5">
    <source>
        <dbReference type="ARBA" id="ARBA00009431"/>
    </source>
</evidence>
<evidence type="ECO:0000256" key="14">
    <source>
        <dbReference type="ARBA" id="ARBA00022989"/>
    </source>
</evidence>
<keyword evidence="15 22" id="KW-0472">Membrane</keyword>
<dbReference type="GO" id="GO:0005789">
    <property type="term" value="C:endoplasmic reticulum membrane"/>
    <property type="evidence" value="ECO:0007669"/>
    <property type="project" value="UniProtKB-SubCell"/>
</dbReference>
<dbReference type="GO" id="GO:0004579">
    <property type="term" value="F:dolichyl-diphosphooligosaccharide-protein glycotransferase activity"/>
    <property type="evidence" value="ECO:0007669"/>
    <property type="project" value="UniProtKB-EC"/>
</dbReference>
<comment type="similarity">
    <text evidence="6">Belongs to the STT3 family.</text>
</comment>
<comment type="cofactor">
    <cofactor evidence="2">
        <name>Mg(2+)</name>
        <dbReference type="ChEBI" id="CHEBI:18420"/>
    </cofactor>
</comment>
<evidence type="ECO:0000256" key="13">
    <source>
        <dbReference type="ARBA" id="ARBA00022842"/>
    </source>
</evidence>
<dbReference type="GO" id="GO:0046872">
    <property type="term" value="F:metal ion binding"/>
    <property type="evidence" value="ECO:0007669"/>
    <property type="project" value="UniProtKB-KW"/>
</dbReference>
<dbReference type="InterPro" id="IPR029058">
    <property type="entry name" value="AB_hydrolase_fold"/>
</dbReference>
<evidence type="ECO:0000256" key="10">
    <source>
        <dbReference type="ARBA" id="ARBA00022692"/>
    </source>
</evidence>
<comment type="pathway">
    <text evidence="4">Protein modification; protein glycosylation.</text>
</comment>
<evidence type="ECO:0000256" key="11">
    <source>
        <dbReference type="ARBA" id="ARBA00022723"/>
    </source>
</evidence>
<organism evidence="24 25">
    <name type="scientific">Papilio xuthus</name>
    <name type="common">Asian swallowtail butterfly</name>
    <dbReference type="NCBI Taxonomy" id="66420"/>
    <lineage>
        <taxon>Eukaryota</taxon>
        <taxon>Metazoa</taxon>
        <taxon>Ecdysozoa</taxon>
        <taxon>Arthropoda</taxon>
        <taxon>Hexapoda</taxon>
        <taxon>Insecta</taxon>
        <taxon>Pterygota</taxon>
        <taxon>Neoptera</taxon>
        <taxon>Endopterygota</taxon>
        <taxon>Lepidoptera</taxon>
        <taxon>Glossata</taxon>
        <taxon>Ditrysia</taxon>
        <taxon>Papilionoidea</taxon>
        <taxon>Papilionidae</taxon>
        <taxon>Papilioninae</taxon>
        <taxon>Papilio</taxon>
    </lineage>
</organism>
<reference evidence="24 25" key="1">
    <citation type="journal article" date="2015" name="Nat. Commun.">
        <title>Outbred genome sequencing and CRISPR/Cas9 gene editing in butterflies.</title>
        <authorList>
            <person name="Li X."/>
            <person name="Fan D."/>
            <person name="Zhang W."/>
            <person name="Liu G."/>
            <person name="Zhang L."/>
            <person name="Zhao L."/>
            <person name="Fang X."/>
            <person name="Chen L."/>
            <person name="Dong Y."/>
            <person name="Chen Y."/>
            <person name="Ding Y."/>
            <person name="Zhao R."/>
            <person name="Feng M."/>
            <person name="Zhu Y."/>
            <person name="Feng Y."/>
            <person name="Jiang X."/>
            <person name="Zhu D."/>
            <person name="Xiang H."/>
            <person name="Feng X."/>
            <person name="Li S."/>
            <person name="Wang J."/>
            <person name="Zhang G."/>
            <person name="Kronforst M.R."/>
            <person name="Wang W."/>
        </authorList>
    </citation>
    <scope>NUCLEOTIDE SEQUENCE [LARGE SCALE GENOMIC DNA]</scope>
    <source>
        <strain evidence="24">Ya'a_city_454_Px</strain>
        <tissue evidence="24">Whole body</tissue>
    </source>
</reference>
<keyword evidence="13" id="KW-0460">Magnesium</keyword>
<dbReference type="InterPro" id="IPR003674">
    <property type="entry name" value="Oligo_trans_STT3"/>
</dbReference>
<dbReference type="EMBL" id="KQ459551">
    <property type="protein sequence ID" value="KPI99925.1"/>
    <property type="molecule type" value="Genomic_DNA"/>
</dbReference>
<evidence type="ECO:0000256" key="1">
    <source>
        <dbReference type="ARBA" id="ARBA00001936"/>
    </source>
</evidence>
<gene>
    <name evidence="24" type="ORF">RR46_03295</name>
</gene>
<keyword evidence="17" id="KW-0464">Manganese</keyword>
<protein>
    <recommendedName>
        <fullName evidence="18">Dolichyl-diphosphooligosaccharide--protein glycosyltransferase subunit STT3A</fullName>
        <ecNumber evidence="7">2.4.99.18</ecNumber>
    </recommendedName>
</protein>
<evidence type="ECO:0000256" key="21">
    <source>
        <dbReference type="SAM" id="MobiDB-lite"/>
    </source>
</evidence>
<dbReference type="InterPro" id="IPR001563">
    <property type="entry name" value="Peptidase_S10"/>
</dbReference>
<evidence type="ECO:0000256" key="3">
    <source>
        <dbReference type="ARBA" id="ARBA00004477"/>
    </source>
</evidence>
<feature type="compositionally biased region" description="Acidic residues" evidence="21">
    <location>
        <begin position="254"/>
        <end position="271"/>
    </location>
</feature>
<dbReference type="PRINTS" id="PR00724">
    <property type="entry name" value="CRBOXYPTASEC"/>
</dbReference>
<evidence type="ECO:0000256" key="2">
    <source>
        <dbReference type="ARBA" id="ARBA00001946"/>
    </source>
</evidence>
<feature type="transmembrane region" description="Helical" evidence="22">
    <location>
        <begin position="146"/>
        <end position="163"/>
    </location>
</feature>
<dbReference type="Pfam" id="PF00450">
    <property type="entry name" value="Peptidase_S10"/>
    <property type="match status" value="1"/>
</dbReference>
<keyword evidence="9 24" id="KW-0808">Transferase</keyword>
<evidence type="ECO:0000256" key="9">
    <source>
        <dbReference type="ARBA" id="ARBA00022679"/>
    </source>
</evidence>
<comment type="similarity">
    <text evidence="5">Belongs to the peptidase S10 family.</text>
</comment>
<dbReference type="Proteomes" id="UP000053268">
    <property type="component" value="Unassembled WGS sequence"/>
</dbReference>
<dbReference type="Gene3D" id="3.40.50.1820">
    <property type="entry name" value="alpha/beta hydrolase"/>
    <property type="match status" value="1"/>
</dbReference>
<evidence type="ECO:0000256" key="22">
    <source>
        <dbReference type="SAM" id="Phobius"/>
    </source>
</evidence>
<feature type="transmembrane region" description="Helical" evidence="22">
    <location>
        <begin position="120"/>
        <end position="140"/>
    </location>
</feature>
<dbReference type="PANTHER" id="PTHR13872">
    <property type="entry name" value="DOLICHYL-DIPHOSPHOOLIGOSACCHARIDE--PROTEIN GLYCOSYLTRANSFERASE SUBUNIT"/>
    <property type="match status" value="1"/>
</dbReference>
<dbReference type="InterPro" id="IPR048307">
    <property type="entry name" value="STT3_N"/>
</dbReference>
<keyword evidence="25" id="KW-1185">Reference proteome</keyword>
<feature type="transmembrane region" description="Helical" evidence="22">
    <location>
        <begin position="21"/>
        <end position="41"/>
    </location>
</feature>
<keyword evidence="12" id="KW-0256">Endoplasmic reticulum</keyword>
<dbReference type="PANTHER" id="PTHR13872:SF43">
    <property type="entry name" value="DOLICHYL-DIPHOSPHOOLIGOSACCHARIDE--PROTEIN GLYCOSYLTRANSFERASE SUBUNIT STT3A"/>
    <property type="match status" value="1"/>
</dbReference>
<keyword evidence="10 22" id="KW-0812">Transmembrane</keyword>
<dbReference type="GO" id="GO:0006508">
    <property type="term" value="P:proteolysis"/>
    <property type="evidence" value="ECO:0007669"/>
    <property type="project" value="InterPro"/>
</dbReference>
<evidence type="ECO:0000256" key="16">
    <source>
        <dbReference type="ARBA" id="ARBA00023180"/>
    </source>
</evidence>
<dbReference type="STRING" id="66420.A0A194Q928"/>
<feature type="domain" description="Oligosaccharyl transferase STT3 N-terminal" evidence="23">
    <location>
        <begin position="22"/>
        <end position="196"/>
    </location>
</feature>
<proteinExistence type="inferred from homology"/>